<proteinExistence type="predicted"/>
<dbReference type="AlphaFoldDB" id="F0WC62"/>
<evidence type="ECO:0000313" key="1">
    <source>
        <dbReference type="EMBL" id="CCA18775.1"/>
    </source>
</evidence>
<organism evidence="1">
    <name type="scientific">Albugo laibachii Nc14</name>
    <dbReference type="NCBI Taxonomy" id="890382"/>
    <lineage>
        <taxon>Eukaryota</taxon>
        <taxon>Sar</taxon>
        <taxon>Stramenopiles</taxon>
        <taxon>Oomycota</taxon>
        <taxon>Peronosporomycetes</taxon>
        <taxon>Albuginales</taxon>
        <taxon>Albuginaceae</taxon>
        <taxon>Albugo</taxon>
    </lineage>
</organism>
<protein>
    <submittedName>
        <fullName evidence="1">Uncharacterized protein AlNc14C56G4245</fullName>
    </submittedName>
</protein>
<reference evidence="1" key="2">
    <citation type="submission" date="2011-02" db="EMBL/GenBank/DDBJ databases">
        <authorList>
            <person name="MacLean D."/>
        </authorList>
    </citation>
    <scope>NUCLEOTIDE SEQUENCE</scope>
</reference>
<accession>F0WC62</accession>
<dbReference type="EMBL" id="FR824101">
    <property type="protein sequence ID" value="CCA18775.1"/>
    <property type="molecule type" value="Genomic_DNA"/>
</dbReference>
<gene>
    <name evidence="1" type="primary">AlNc14C56G4245</name>
    <name evidence="1" type="ORF">ALNC14_049180</name>
</gene>
<reference evidence="1" key="1">
    <citation type="journal article" date="2011" name="PLoS Biol.">
        <title>Gene gain and loss during evolution of obligate parasitism in the white rust pathogen of Arabidopsis thaliana.</title>
        <authorList>
            <person name="Kemen E."/>
            <person name="Gardiner A."/>
            <person name="Schultz-Larsen T."/>
            <person name="Kemen A.C."/>
            <person name="Balmuth A.L."/>
            <person name="Robert-Seilaniantz A."/>
            <person name="Bailey K."/>
            <person name="Holub E."/>
            <person name="Studholme D.J."/>
            <person name="Maclean D."/>
            <person name="Jones J.D."/>
        </authorList>
    </citation>
    <scope>NUCLEOTIDE SEQUENCE</scope>
</reference>
<sequence>MDHHPKTYEIKALHIKWLLKGKTGTNRNLERFKARMVACGNEQMFGINFDISFIKDLGYTRKTRDIPSAYMKAPTEKNLDLYSRVSQGMDIQTTKLEEIGVSRRDQVVSEQEEAHACASVDNQFIQQMYHIHLAIKLTFQVYISKHNINQIKTPSCTFFVRMCARM</sequence>
<name>F0WC62_9STRA</name>
<dbReference type="HOGENOM" id="CLU_1605719_0_0_1"/>